<evidence type="ECO:0008006" key="3">
    <source>
        <dbReference type="Google" id="ProtNLM"/>
    </source>
</evidence>
<reference evidence="1" key="1">
    <citation type="journal article" date="2023" name="Plant J.">
        <title>Genome sequences and population genomics provide insights into the demographic history, inbreeding, and mutation load of two 'living fossil' tree species of Dipteronia.</title>
        <authorList>
            <person name="Feng Y."/>
            <person name="Comes H.P."/>
            <person name="Chen J."/>
            <person name="Zhu S."/>
            <person name="Lu R."/>
            <person name="Zhang X."/>
            <person name="Li P."/>
            <person name="Qiu J."/>
            <person name="Olsen K.M."/>
            <person name="Qiu Y."/>
        </authorList>
    </citation>
    <scope>NUCLEOTIDE SEQUENCE</scope>
    <source>
        <strain evidence="1">NBL</strain>
    </source>
</reference>
<proteinExistence type="predicted"/>
<sequence length="230" mass="26631">MLAFWKVSVSFDFRFCFLFSFWLSSALFWVVGGRKISGAHGDVISSMVGAGIRPKKAYFYLANETCGAENPGFLKRDAKNYLQGKKDEMLEAGDAQSLLNHFRRKQEMLPETHHRLCIWHIAKNDVQYLSSLYGKPEFKKQFNKCFYGCRSEREFQASWNDMINTFKLQDHGWLKMLYELREKWCPIFTMDTFSANVGSNFSFTSMLQGNDQMSHLSQVSNSPGVNQFPN</sequence>
<evidence type="ECO:0000313" key="1">
    <source>
        <dbReference type="EMBL" id="KAK3222606.1"/>
    </source>
</evidence>
<protein>
    <recommendedName>
        <fullName evidence="3">Protein FAR1-RELATED SEQUENCE</fullName>
    </recommendedName>
</protein>
<comment type="caution">
    <text evidence="1">The sequence shown here is derived from an EMBL/GenBank/DDBJ whole genome shotgun (WGS) entry which is preliminary data.</text>
</comment>
<gene>
    <name evidence="1" type="ORF">Dsin_009631</name>
</gene>
<dbReference type="AlphaFoldDB" id="A0AAE0EBX5"/>
<name>A0AAE0EBX5_9ROSI</name>
<keyword evidence="2" id="KW-1185">Reference proteome</keyword>
<dbReference type="PANTHER" id="PTHR47718:SF17">
    <property type="entry name" value="PROTEIN FAR1-RELATED SEQUENCE 5-LIKE"/>
    <property type="match status" value="1"/>
</dbReference>
<organism evidence="1 2">
    <name type="scientific">Dipteronia sinensis</name>
    <dbReference type="NCBI Taxonomy" id="43782"/>
    <lineage>
        <taxon>Eukaryota</taxon>
        <taxon>Viridiplantae</taxon>
        <taxon>Streptophyta</taxon>
        <taxon>Embryophyta</taxon>
        <taxon>Tracheophyta</taxon>
        <taxon>Spermatophyta</taxon>
        <taxon>Magnoliopsida</taxon>
        <taxon>eudicotyledons</taxon>
        <taxon>Gunneridae</taxon>
        <taxon>Pentapetalae</taxon>
        <taxon>rosids</taxon>
        <taxon>malvids</taxon>
        <taxon>Sapindales</taxon>
        <taxon>Sapindaceae</taxon>
        <taxon>Hippocastanoideae</taxon>
        <taxon>Acereae</taxon>
        <taxon>Dipteronia</taxon>
    </lineage>
</organism>
<evidence type="ECO:0000313" key="2">
    <source>
        <dbReference type="Proteomes" id="UP001281410"/>
    </source>
</evidence>
<dbReference type="PANTHER" id="PTHR47718">
    <property type="entry name" value="OS01G0519700 PROTEIN"/>
    <property type="match status" value="1"/>
</dbReference>
<dbReference type="Proteomes" id="UP001281410">
    <property type="component" value="Unassembled WGS sequence"/>
</dbReference>
<accession>A0AAE0EBX5</accession>
<dbReference type="EMBL" id="JANJYJ010000003">
    <property type="protein sequence ID" value="KAK3222606.1"/>
    <property type="molecule type" value="Genomic_DNA"/>
</dbReference>